<reference evidence="3" key="1">
    <citation type="journal article" date="2022" name="Microb. Genom.">
        <title>A global pangenome for the wheat fungal pathogen Pyrenophora tritici-repentis and prediction of effector protein structural homology.</title>
        <authorList>
            <person name="Moolhuijzen P.M."/>
            <person name="See P.T."/>
            <person name="Shi G."/>
            <person name="Powell H.R."/>
            <person name="Cockram J."/>
            <person name="Jorgensen L.N."/>
            <person name="Benslimane H."/>
            <person name="Strelkov S.E."/>
            <person name="Turner J."/>
            <person name="Liu Z."/>
            <person name="Moffat C.S."/>
        </authorList>
    </citation>
    <scope>NUCLEOTIDE SEQUENCE [LARGE SCALE GENOMIC DNA]</scope>
</reference>
<proteinExistence type="predicted"/>
<evidence type="ECO:0008006" key="4">
    <source>
        <dbReference type="Google" id="ProtNLM"/>
    </source>
</evidence>
<dbReference type="AlphaFoldDB" id="A0A922NQ72"/>
<sequence>MTITEIALLRLYPTTSLVTPDLRSKLAHAATVMRQHTSRPVYYLQQIEDPSYIYIITEWESLASHMEDFIPSPANQNLLQSLQGLLTVEWLWHIETPLSDLPLPVTQAEAEVEAAVNGQRVWSLIRHVIKADEKHRFQGHFDTKKGYLQDFVTEGNIGGGWRVDGEGGKDEFVLICPWKSVEQHVEFGKTEGFGEATITNLINQAYDPSSIAANNLSEILLRLQAAKEIAEYEKDALRAALHVHQKPRNRHEPPLDLQQRKAQLVKEKEKEKELLDKIELKEAKENNRIYQLKIKEAARAAREEAKKVRDEAKAVKAAELDAKRRDRDAAKAIQQP</sequence>
<feature type="compositionally biased region" description="Basic and acidic residues" evidence="1">
    <location>
        <begin position="305"/>
        <end position="330"/>
    </location>
</feature>
<dbReference type="Gene3D" id="3.30.70.100">
    <property type="match status" value="2"/>
</dbReference>
<comment type="caution">
    <text evidence="2">The sequence shown here is derived from an EMBL/GenBank/DDBJ whole genome shotgun (WGS) entry which is preliminary data.</text>
</comment>
<dbReference type="Proteomes" id="UP000249757">
    <property type="component" value="Unassembled WGS sequence"/>
</dbReference>
<dbReference type="PANTHER" id="PTHR42052">
    <property type="entry name" value="ABM DOMAIN-CONTAINING PROTEIN"/>
    <property type="match status" value="1"/>
</dbReference>
<organism evidence="2 3">
    <name type="scientific">Pyrenophora tritici-repentis</name>
    <dbReference type="NCBI Taxonomy" id="45151"/>
    <lineage>
        <taxon>Eukaryota</taxon>
        <taxon>Fungi</taxon>
        <taxon>Dikarya</taxon>
        <taxon>Ascomycota</taxon>
        <taxon>Pezizomycotina</taxon>
        <taxon>Dothideomycetes</taxon>
        <taxon>Pleosporomycetidae</taxon>
        <taxon>Pleosporales</taxon>
        <taxon>Pleosporineae</taxon>
        <taxon>Pleosporaceae</taxon>
        <taxon>Pyrenophora</taxon>
    </lineage>
</organism>
<accession>A0A922NQ72</accession>
<evidence type="ECO:0000313" key="2">
    <source>
        <dbReference type="EMBL" id="KAI1520367.1"/>
    </source>
</evidence>
<evidence type="ECO:0000256" key="1">
    <source>
        <dbReference type="SAM" id="MobiDB-lite"/>
    </source>
</evidence>
<evidence type="ECO:0000313" key="3">
    <source>
        <dbReference type="Proteomes" id="UP000249757"/>
    </source>
</evidence>
<keyword evidence="3" id="KW-1185">Reference proteome</keyword>
<protein>
    <recommendedName>
        <fullName evidence="4">ABM domain-containing protein</fullName>
    </recommendedName>
</protein>
<gene>
    <name evidence="2" type="ORF">Ptr86124_000735</name>
</gene>
<feature type="region of interest" description="Disordered" evidence="1">
    <location>
        <begin position="305"/>
        <end position="336"/>
    </location>
</feature>
<dbReference type="PANTHER" id="PTHR42052:SF1">
    <property type="entry name" value="ABM DOMAIN-CONTAINING PROTEIN"/>
    <property type="match status" value="1"/>
</dbReference>
<name>A0A922NQ72_9PLEO</name>
<dbReference type="EMBL" id="NRDI02000001">
    <property type="protein sequence ID" value="KAI1520367.1"/>
    <property type="molecule type" value="Genomic_DNA"/>
</dbReference>